<dbReference type="EMBL" id="CDMZ01001697">
    <property type="protein sequence ID" value="CEM36375.1"/>
    <property type="molecule type" value="Genomic_DNA"/>
</dbReference>
<feature type="region of interest" description="Disordered" evidence="1">
    <location>
        <begin position="486"/>
        <end position="529"/>
    </location>
</feature>
<proteinExistence type="predicted"/>
<evidence type="ECO:0000256" key="1">
    <source>
        <dbReference type="SAM" id="MobiDB-lite"/>
    </source>
</evidence>
<dbReference type="VEuPathDB" id="CryptoDB:Cvel_23966"/>
<sequence length="529" mass="55648">MRCDVQSSVCSRLSPGGPRLHEGLCDSARAFFGSMTSISAEASHECMGREEATAGWKQREETAGCCPSPVLPTGVDGPRAAASRLAATQGTRGAARICSGGREEVGEEWTAWCLNCNQHSGSRLHQEGSHEFMGQDVVQGVESGSRGQVLLDEQSLPGSRDVDETGAWRDPEGTLNLPNLGHLSASHREVVGHACPACRRVSSVGGLTSFPLCVQPLETPIAPREVDRDASPSAGRWEHLGETFALQNMGPKDDVCPYLFATLRQKPLAIVGAPLDGRASPAGPCVRLERSSKGSKVAESSLGPKGAALELLPAALHTPSVLADERDPARGSPIPPAVLCVGRLAFGPLGHTNVPSLRRAAWALSGKTRNRLAHAYNGNIITLKRGEKVVDFPPPTNGDEWKRFEQAVAQAFRVKKETLQISSVATAGQSSVAIYLESQLVDGQTYTVGGADLDSGSEGLAGYAVFGWSKTDGYFSRLTSACNPRRSLTQAQTPSGSSPSAAVNEEEDASGALVPGVGEEEGEGGHDGE</sequence>
<gene>
    <name evidence="2" type="ORF">Cvel_23966</name>
</gene>
<organism evidence="2">
    <name type="scientific">Chromera velia CCMP2878</name>
    <dbReference type="NCBI Taxonomy" id="1169474"/>
    <lineage>
        <taxon>Eukaryota</taxon>
        <taxon>Sar</taxon>
        <taxon>Alveolata</taxon>
        <taxon>Colpodellida</taxon>
        <taxon>Chromeraceae</taxon>
        <taxon>Chromera</taxon>
    </lineage>
</organism>
<name>A0A0G4GYU7_9ALVE</name>
<evidence type="ECO:0000313" key="2">
    <source>
        <dbReference type="EMBL" id="CEM36375.1"/>
    </source>
</evidence>
<dbReference type="PhylomeDB" id="A0A0G4GYU7"/>
<feature type="compositionally biased region" description="Polar residues" evidence="1">
    <location>
        <begin position="486"/>
        <end position="501"/>
    </location>
</feature>
<reference evidence="2" key="1">
    <citation type="submission" date="2014-11" db="EMBL/GenBank/DDBJ databases">
        <authorList>
            <person name="Otto D Thomas"/>
            <person name="Naeem Raeece"/>
        </authorList>
    </citation>
    <scope>NUCLEOTIDE SEQUENCE</scope>
</reference>
<protein>
    <submittedName>
        <fullName evidence="2">Uncharacterized protein</fullName>
    </submittedName>
</protein>
<accession>A0A0G4GYU7</accession>
<dbReference type="AlphaFoldDB" id="A0A0G4GYU7"/>